<gene>
    <name evidence="1" type="ORF">MELLADRAFT_28695</name>
</gene>
<sequence length="235" mass="26633">KEKVRARGPDNPAHYSMCCRGGQVALPQHYFDFPPVPRLLYDLLTKDHATHIRSYNNALSFTSLGTPMDASVIGHCFKIQGQLVHKLGTILPPAEGEYSFAQIYIMGPEIEDEARHRVKMSGVKIDPVIMKQLIDFLDQHNPYAKQFRSAYDIMKQHKTIAIQLKSIQPTPEQAAGHDIRTYARPSATEVAMIVDDGVEIGRGDRDIIVHSTDEMWHRVSDLHTGYLPLRYPLLF</sequence>
<dbReference type="VEuPathDB" id="FungiDB:MELLADRAFT_28695"/>
<dbReference type="Proteomes" id="UP000001072">
    <property type="component" value="Unassembled WGS sequence"/>
</dbReference>
<dbReference type="KEGG" id="mlr:MELLADRAFT_28695"/>
<organism evidence="2">
    <name type="scientific">Melampsora larici-populina (strain 98AG31 / pathotype 3-4-7)</name>
    <name type="common">Poplar leaf rust fungus</name>
    <dbReference type="NCBI Taxonomy" id="747676"/>
    <lineage>
        <taxon>Eukaryota</taxon>
        <taxon>Fungi</taxon>
        <taxon>Dikarya</taxon>
        <taxon>Basidiomycota</taxon>
        <taxon>Pucciniomycotina</taxon>
        <taxon>Pucciniomycetes</taxon>
        <taxon>Pucciniales</taxon>
        <taxon>Melampsoraceae</taxon>
        <taxon>Melampsora</taxon>
    </lineage>
</organism>
<dbReference type="GeneID" id="18927026"/>
<keyword evidence="2" id="KW-1185">Reference proteome</keyword>
<dbReference type="OrthoDB" id="2272314at2759"/>
<dbReference type="AlphaFoldDB" id="F4RIY7"/>
<feature type="non-terminal residue" evidence="1">
    <location>
        <position position="235"/>
    </location>
</feature>
<evidence type="ECO:0008006" key="3">
    <source>
        <dbReference type="Google" id="ProtNLM"/>
    </source>
</evidence>
<dbReference type="HOGENOM" id="CLU_001324_5_1_1"/>
<dbReference type="EMBL" id="GL883103">
    <property type="protein sequence ID" value="EGG07643.1"/>
    <property type="molecule type" value="Genomic_DNA"/>
</dbReference>
<name>F4RIY7_MELLP</name>
<evidence type="ECO:0000313" key="1">
    <source>
        <dbReference type="EMBL" id="EGG07643.1"/>
    </source>
</evidence>
<dbReference type="eggNOG" id="KOG0987">
    <property type="taxonomic scope" value="Eukaryota"/>
</dbReference>
<protein>
    <recommendedName>
        <fullName evidence="3">Helitron helicase-like domain-containing protein</fullName>
    </recommendedName>
</protein>
<dbReference type="STRING" id="747676.F4RIY7"/>
<feature type="non-terminal residue" evidence="1">
    <location>
        <position position="1"/>
    </location>
</feature>
<dbReference type="RefSeq" id="XP_007408975.1">
    <property type="nucleotide sequence ID" value="XM_007408913.1"/>
</dbReference>
<evidence type="ECO:0000313" key="2">
    <source>
        <dbReference type="Proteomes" id="UP000001072"/>
    </source>
</evidence>
<dbReference type="InParanoid" id="F4RIY7"/>
<accession>F4RIY7</accession>
<reference evidence="2" key="1">
    <citation type="journal article" date="2011" name="Proc. Natl. Acad. Sci. U.S.A.">
        <title>Obligate biotrophy features unraveled by the genomic analysis of rust fungi.</title>
        <authorList>
            <person name="Duplessis S."/>
            <person name="Cuomo C.A."/>
            <person name="Lin Y.-C."/>
            <person name="Aerts A."/>
            <person name="Tisserant E."/>
            <person name="Veneault-Fourrey C."/>
            <person name="Joly D.L."/>
            <person name="Hacquard S."/>
            <person name="Amselem J."/>
            <person name="Cantarel B.L."/>
            <person name="Chiu R."/>
            <person name="Coutinho P.M."/>
            <person name="Feau N."/>
            <person name="Field M."/>
            <person name="Frey P."/>
            <person name="Gelhaye E."/>
            <person name="Goldberg J."/>
            <person name="Grabherr M.G."/>
            <person name="Kodira C.D."/>
            <person name="Kohler A."/>
            <person name="Kuees U."/>
            <person name="Lindquist E.A."/>
            <person name="Lucas S.M."/>
            <person name="Mago R."/>
            <person name="Mauceli E."/>
            <person name="Morin E."/>
            <person name="Murat C."/>
            <person name="Pangilinan J.L."/>
            <person name="Park R."/>
            <person name="Pearson M."/>
            <person name="Quesneville H."/>
            <person name="Rouhier N."/>
            <person name="Sakthikumar S."/>
            <person name="Salamov A.A."/>
            <person name="Schmutz J."/>
            <person name="Selles B."/>
            <person name="Shapiro H."/>
            <person name="Tanguay P."/>
            <person name="Tuskan G.A."/>
            <person name="Henrissat B."/>
            <person name="Van de Peer Y."/>
            <person name="Rouze P."/>
            <person name="Ellis J.G."/>
            <person name="Dodds P.N."/>
            <person name="Schein J.E."/>
            <person name="Zhong S."/>
            <person name="Hamelin R.C."/>
            <person name="Grigoriev I.V."/>
            <person name="Szabo L.J."/>
            <person name="Martin F."/>
        </authorList>
    </citation>
    <scope>NUCLEOTIDE SEQUENCE [LARGE SCALE GENOMIC DNA]</scope>
    <source>
        <strain evidence="2">98AG31 / pathotype 3-4-7</strain>
    </source>
</reference>
<proteinExistence type="predicted"/>
<dbReference type="PANTHER" id="PTHR45786">
    <property type="entry name" value="DNA BINDING PROTEIN-LIKE"/>
    <property type="match status" value="1"/>
</dbReference>
<dbReference type="PANTHER" id="PTHR45786:SF74">
    <property type="entry name" value="ATP-DEPENDENT DNA HELICASE"/>
    <property type="match status" value="1"/>
</dbReference>